<dbReference type="Pfam" id="PF00089">
    <property type="entry name" value="Trypsin"/>
    <property type="match status" value="1"/>
</dbReference>
<feature type="domain" description="Peptidase S1" evidence="2">
    <location>
        <begin position="327"/>
        <end position="489"/>
    </location>
</feature>
<proteinExistence type="predicted"/>
<dbReference type="EnsemblMetazoa" id="PPA18280.1">
    <property type="protein sequence ID" value="PPA18280.1"/>
    <property type="gene ID" value="WBGene00107834"/>
</dbReference>
<dbReference type="InterPro" id="IPR009003">
    <property type="entry name" value="Peptidase_S1_PA"/>
</dbReference>
<evidence type="ECO:0000256" key="1">
    <source>
        <dbReference type="SAM" id="SignalP"/>
    </source>
</evidence>
<dbReference type="InterPro" id="IPR001254">
    <property type="entry name" value="Trypsin_dom"/>
</dbReference>
<gene>
    <name evidence="3" type="primary">WBGene00107834</name>
</gene>
<dbReference type="InterPro" id="IPR043504">
    <property type="entry name" value="Peptidase_S1_PA_chymotrypsin"/>
</dbReference>
<dbReference type="GO" id="GO:0006508">
    <property type="term" value="P:proteolysis"/>
    <property type="evidence" value="ECO:0007669"/>
    <property type="project" value="InterPro"/>
</dbReference>
<reference evidence="4" key="1">
    <citation type="journal article" date="2008" name="Nat. Genet.">
        <title>The Pristionchus pacificus genome provides a unique perspective on nematode lifestyle and parasitism.</title>
        <authorList>
            <person name="Dieterich C."/>
            <person name="Clifton S.W."/>
            <person name="Schuster L.N."/>
            <person name="Chinwalla A."/>
            <person name="Delehaunty K."/>
            <person name="Dinkelacker I."/>
            <person name="Fulton L."/>
            <person name="Fulton R."/>
            <person name="Godfrey J."/>
            <person name="Minx P."/>
            <person name="Mitreva M."/>
            <person name="Roeseler W."/>
            <person name="Tian H."/>
            <person name="Witte H."/>
            <person name="Yang S.P."/>
            <person name="Wilson R.K."/>
            <person name="Sommer R.J."/>
        </authorList>
    </citation>
    <scope>NUCLEOTIDE SEQUENCE [LARGE SCALE GENOMIC DNA]</scope>
    <source>
        <strain evidence="4">PS312</strain>
    </source>
</reference>
<name>A0A8R1UDN6_PRIPA</name>
<dbReference type="SUPFAM" id="SSF50494">
    <property type="entry name" value="Trypsin-like serine proteases"/>
    <property type="match status" value="2"/>
</dbReference>
<organism evidence="3 4">
    <name type="scientific">Pristionchus pacificus</name>
    <name type="common">Parasitic nematode worm</name>
    <dbReference type="NCBI Taxonomy" id="54126"/>
    <lineage>
        <taxon>Eukaryota</taxon>
        <taxon>Metazoa</taxon>
        <taxon>Ecdysozoa</taxon>
        <taxon>Nematoda</taxon>
        <taxon>Chromadorea</taxon>
        <taxon>Rhabditida</taxon>
        <taxon>Rhabditina</taxon>
        <taxon>Diplogasteromorpha</taxon>
        <taxon>Diplogasteroidea</taxon>
        <taxon>Neodiplogasteridae</taxon>
        <taxon>Pristionchus</taxon>
    </lineage>
</organism>
<keyword evidence="4" id="KW-1185">Reference proteome</keyword>
<feature type="chain" id="PRO_5035721342" evidence="1">
    <location>
        <begin position="18"/>
        <end position="874"/>
    </location>
</feature>
<dbReference type="PANTHER" id="PTHR22596:SF16">
    <property type="entry name" value="PEPTIDASE S1 DOMAIN-CONTAINING PROTEIN"/>
    <property type="match status" value="1"/>
</dbReference>
<dbReference type="InterPro" id="IPR005514">
    <property type="entry name" value="DUF316"/>
</dbReference>
<sequence>MARYLITLFLIFALSECQLHRVNDWVHWTDRCGMRSKSSKDIVSWTAQVLNKDNQISYSAVIISQRHVVTVKAAVTQTVGNTETVIDSDYIKVAPLIPIYGEAQTIYDVQRSIIPVRLKHEFDKPILLNLAILEVSVDFHANTTWACPVYSRPFPLPEFAYSDRNPEMMVLTDGRNSGSVVMDRYKYVCKERYCERFLMKLPSNREAHIGDIWYVKVGAKRRFGYLEDNRRNEYDYVVGIELVEMNNPMSANFHYLLNGKLHLDTCSEEQRREMIRLSTPFRRISHTELRSLKRECGSSKSNLLEEHIVPTSFLVTIMANQSEFNNIQMCSGVLISHSHVVSSAECLKKILRNATTVAVFFADHQISEDEKFPFMKDDIVIPNYDTSPIGKKWSLVNRITTLYTGDANKAQTKHDIALLQLELPIPQDSYIKYLIIYLIKQLKFIFRPICLPPNSLKVPERLKVAWNKNPSTGLIKRVMQTAEVDTLADSCTVPEDCEIQLALHYFMRFHAQTYLVGYLSLDKNDKEIVVRTAYFTSFICLHTGVCEDGESLKSRLFLLYESHNMDIPPNIVVNELNEWKYSRELDWDQMEKEMASVVNKLSEHKYRLNRLSPEEYEEVKHACGKIAPQNRISDGTEFDINKHPWATTIAHDWYGLVDLTVCGGSLISKRHPEPNVHRPVRIAGSWQGGHLKTVKTIAFTDRHEPHVKWFYDLAILELFEDIQLSPQTQMLCISDYSDYHESVLSPIARVYGGGRGMCEILESTVEGGECVRSSSLRGHGRIQYLEYNLTRGVDPSFIRRIDPDSSAVEEFGWRNREGRAEIIQVALYYLVLAKLEMRKYNSSFKNIRMSGVCPNGDIDPVNMREITVNGIRLC</sequence>
<dbReference type="Pfam" id="PF03761">
    <property type="entry name" value="DUF316"/>
    <property type="match status" value="1"/>
</dbReference>
<dbReference type="AlphaFoldDB" id="A0A8R1UDN6"/>
<feature type="signal peptide" evidence="1">
    <location>
        <begin position="1"/>
        <end position="17"/>
    </location>
</feature>
<reference evidence="3" key="2">
    <citation type="submission" date="2022-06" db="UniProtKB">
        <authorList>
            <consortium name="EnsemblMetazoa"/>
        </authorList>
    </citation>
    <scope>IDENTIFICATION</scope>
    <source>
        <strain evidence="3">PS312</strain>
    </source>
</reference>
<accession>A0A8R1UDN6</accession>
<evidence type="ECO:0000313" key="4">
    <source>
        <dbReference type="Proteomes" id="UP000005239"/>
    </source>
</evidence>
<dbReference type="Proteomes" id="UP000005239">
    <property type="component" value="Unassembled WGS sequence"/>
</dbReference>
<keyword evidence="1" id="KW-0732">Signal</keyword>
<evidence type="ECO:0000259" key="2">
    <source>
        <dbReference type="Pfam" id="PF00089"/>
    </source>
</evidence>
<dbReference type="GO" id="GO:0004252">
    <property type="term" value="F:serine-type endopeptidase activity"/>
    <property type="evidence" value="ECO:0007669"/>
    <property type="project" value="InterPro"/>
</dbReference>
<dbReference type="PANTHER" id="PTHR22596">
    <property type="entry name" value="TRYPSIN-LIKE PROTEASE PROTEIN 6"/>
    <property type="match status" value="1"/>
</dbReference>
<evidence type="ECO:0000313" key="3">
    <source>
        <dbReference type="EnsemblMetazoa" id="PPA18280.1"/>
    </source>
</evidence>
<protein>
    <submittedName>
        <fullName evidence="3">Peptidase S1 domain-containing protein</fullName>
    </submittedName>
</protein>
<dbReference type="Gene3D" id="2.40.10.10">
    <property type="entry name" value="Trypsin-like serine proteases"/>
    <property type="match status" value="2"/>
</dbReference>